<evidence type="ECO:0000259" key="2">
    <source>
        <dbReference type="Pfam" id="PF24840"/>
    </source>
</evidence>
<keyword evidence="1" id="KW-0472">Membrane</keyword>
<accession>A0A2V1DGL5</accession>
<dbReference type="STRING" id="97972.A0A2V1DGL5"/>
<feature type="non-terminal residue" evidence="3">
    <location>
        <position position="1"/>
    </location>
</feature>
<reference evidence="3 4" key="1">
    <citation type="journal article" date="2018" name="Sci. Rep.">
        <title>Comparative genomics provides insights into the lifestyle and reveals functional heterogeneity of dark septate endophytic fungi.</title>
        <authorList>
            <person name="Knapp D.G."/>
            <person name="Nemeth J.B."/>
            <person name="Barry K."/>
            <person name="Hainaut M."/>
            <person name="Henrissat B."/>
            <person name="Johnson J."/>
            <person name="Kuo A."/>
            <person name="Lim J.H.P."/>
            <person name="Lipzen A."/>
            <person name="Nolan M."/>
            <person name="Ohm R.A."/>
            <person name="Tamas L."/>
            <person name="Grigoriev I.V."/>
            <person name="Spatafora J.W."/>
            <person name="Nagy L.G."/>
            <person name="Kovacs G.M."/>
        </authorList>
    </citation>
    <scope>NUCLEOTIDE SEQUENCE [LARGE SCALE GENOMIC DNA]</scope>
    <source>
        <strain evidence="3 4">DSE2036</strain>
    </source>
</reference>
<organism evidence="3 4">
    <name type="scientific">Periconia macrospinosa</name>
    <dbReference type="NCBI Taxonomy" id="97972"/>
    <lineage>
        <taxon>Eukaryota</taxon>
        <taxon>Fungi</taxon>
        <taxon>Dikarya</taxon>
        <taxon>Ascomycota</taxon>
        <taxon>Pezizomycotina</taxon>
        <taxon>Dothideomycetes</taxon>
        <taxon>Pleosporomycetidae</taxon>
        <taxon>Pleosporales</taxon>
        <taxon>Massarineae</taxon>
        <taxon>Periconiaceae</taxon>
        <taxon>Periconia</taxon>
    </lineage>
</organism>
<evidence type="ECO:0000313" key="4">
    <source>
        <dbReference type="Proteomes" id="UP000244855"/>
    </source>
</evidence>
<keyword evidence="4" id="KW-1185">Reference proteome</keyword>
<name>A0A2V1DGL5_9PLEO</name>
<keyword evidence="1" id="KW-0812">Transmembrane</keyword>
<evidence type="ECO:0000313" key="3">
    <source>
        <dbReference type="EMBL" id="PVH97282.1"/>
    </source>
</evidence>
<dbReference type="EMBL" id="KZ805440">
    <property type="protein sequence ID" value="PVH97282.1"/>
    <property type="molecule type" value="Genomic_DNA"/>
</dbReference>
<feature type="domain" description="SigF-like NTF2-like" evidence="2">
    <location>
        <begin position="4"/>
        <end position="164"/>
    </location>
</feature>
<dbReference type="Pfam" id="PF24840">
    <property type="entry name" value="NTF2_SigF"/>
    <property type="match status" value="1"/>
</dbReference>
<dbReference type="Proteomes" id="UP000244855">
    <property type="component" value="Unassembled WGS sequence"/>
</dbReference>
<keyword evidence="1" id="KW-1133">Transmembrane helix</keyword>
<feature type="non-terminal residue" evidence="3">
    <location>
        <position position="173"/>
    </location>
</feature>
<gene>
    <name evidence="3" type="ORF">DM02DRAFT_473173</name>
</gene>
<dbReference type="OrthoDB" id="2344312at2759"/>
<protein>
    <recommendedName>
        <fullName evidence="2">SigF-like NTF2-like domain-containing protein</fullName>
    </recommendedName>
</protein>
<feature type="transmembrane region" description="Helical" evidence="1">
    <location>
        <begin position="149"/>
        <end position="170"/>
    </location>
</feature>
<evidence type="ECO:0000256" key="1">
    <source>
        <dbReference type="SAM" id="Phobius"/>
    </source>
</evidence>
<sequence length="173" mass="20428">RVTVKEISGVVHLLTQSPPSVQRETIEAYFTPDATFTHPFCRTGKWDNSRFLIQVIYRWYKIMSPRIEMNVNSIAFDEPNSTLYVNFSQVFSIWLLPFHRSPVNCTTVIHLRRNRADGKYYIDSQNDLYQVDEFIKFVLPPGWMLVWAWQFWSTLFCLLGAVALTPITWLEER</sequence>
<dbReference type="PANTHER" id="PTHR35393:SF1">
    <property type="entry name" value="SNOAL-LIKE DOMAIN-CONTAINING PROTEIN"/>
    <property type="match status" value="1"/>
</dbReference>
<dbReference type="InterPro" id="IPR057514">
    <property type="entry name" value="NTF2_SigF"/>
</dbReference>
<dbReference type="AlphaFoldDB" id="A0A2V1DGL5"/>
<dbReference type="PANTHER" id="PTHR35393">
    <property type="entry name" value="CHROMOSOME 1, WHOLE GENOME SHOTGUN SEQUENCE"/>
    <property type="match status" value="1"/>
</dbReference>
<proteinExistence type="predicted"/>